<dbReference type="EMBL" id="CP090164">
    <property type="protein sequence ID" value="UJO13590.1"/>
    <property type="molecule type" value="Genomic_DNA"/>
</dbReference>
<evidence type="ECO:0000256" key="7">
    <source>
        <dbReference type="SAM" id="Phobius"/>
    </source>
</evidence>
<dbReference type="InterPro" id="IPR050121">
    <property type="entry name" value="Cytochrome_P450_monoxygenase"/>
</dbReference>
<accession>A0A9Q8P4Y8</accession>
<evidence type="ECO:0000256" key="4">
    <source>
        <dbReference type="ARBA" id="ARBA00023002"/>
    </source>
</evidence>
<dbReference type="InterPro" id="IPR001128">
    <property type="entry name" value="Cyt_P450"/>
</dbReference>
<keyword evidence="3" id="KW-0479">Metal-binding</keyword>
<keyword evidence="5" id="KW-0408">Iron</keyword>
<dbReference type="GO" id="GO:0016705">
    <property type="term" value="F:oxidoreductase activity, acting on paired donors, with incorporation or reduction of molecular oxygen"/>
    <property type="evidence" value="ECO:0007669"/>
    <property type="project" value="InterPro"/>
</dbReference>
<dbReference type="GO" id="GO:0005506">
    <property type="term" value="F:iron ion binding"/>
    <property type="evidence" value="ECO:0007669"/>
    <property type="project" value="InterPro"/>
</dbReference>
<evidence type="ECO:0000256" key="1">
    <source>
        <dbReference type="ARBA" id="ARBA00001971"/>
    </source>
</evidence>
<dbReference type="RefSeq" id="XP_047757956.1">
    <property type="nucleotide sequence ID" value="XM_047902583.1"/>
</dbReference>
<organism evidence="8 9">
    <name type="scientific">Passalora fulva</name>
    <name type="common">Tomato leaf mold</name>
    <name type="synonym">Cladosporium fulvum</name>
    <dbReference type="NCBI Taxonomy" id="5499"/>
    <lineage>
        <taxon>Eukaryota</taxon>
        <taxon>Fungi</taxon>
        <taxon>Dikarya</taxon>
        <taxon>Ascomycota</taxon>
        <taxon>Pezizomycotina</taxon>
        <taxon>Dothideomycetes</taxon>
        <taxon>Dothideomycetidae</taxon>
        <taxon>Mycosphaerellales</taxon>
        <taxon>Mycosphaerellaceae</taxon>
        <taxon>Fulvia</taxon>
    </lineage>
</organism>
<dbReference type="CDD" id="cd11062">
    <property type="entry name" value="CYP58-like"/>
    <property type="match status" value="1"/>
</dbReference>
<dbReference type="SUPFAM" id="SSF48264">
    <property type="entry name" value="Cytochrome P450"/>
    <property type="match status" value="1"/>
</dbReference>
<dbReference type="PANTHER" id="PTHR24305">
    <property type="entry name" value="CYTOCHROME P450"/>
    <property type="match status" value="1"/>
</dbReference>
<dbReference type="OMA" id="QYVFKIK"/>
<dbReference type="OrthoDB" id="3945418at2759"/>
<dbReference type="InterPro" id="IPR036396">
    <property type="entry name" value="Cyt_P450_sf"/>
</dbReference>
<comment type="cofactor">
    <cofactor evidence="1">
        <name>heme</name>
        <dbReference type="ChEBI" id="CHEBI:30413"/>
    </cofactor>
</comment>
<keyword evidence="7" id="KW-0472">Membrane</keyword>
<feature type="transmembrane region" description="Helical" evidence="7">
    <location>
        <begin position="6"/>
        <end position="25"/>
    </location>
</feature>
<keyword evidence="9" id="KW-1185">Reference proteome</keyword>
<dbReference type="Proteomes" id="UP000756132">
    <property type="component" value="Chromosome 2"/>
</dbReference>
<name>A0A9Q8P4Y8_PASFU</name>
<keyword evidence="7" id="KW-1133">Transmembrane helix</keyword>
<dbReference type="GO" id="GO:0004497">
    <property type="term" value="F:monooxygenase activity"/>
    <property type="evidence" value="ECO:0007669"/>
    <property type="project" value="UniProtKB-KW"/>
</dbReference>
<dbReference type="Gene3D" id="1.10.630.10">
    <property type="entry name" value="Cytochrome P450"/>
    <property type="match status" value="1"/>
</dbReference>
<keyword evidence="4" id="KW-0560">Oxidoreductase</keyword>
<comment type="similarity">
    <text evidence="2">Belongs to the cytochrome P450 family.</text>
</comment>
<protein>
    <submittedName>
        <fullName evidence="8">Cytochrome P450 monooxygenase TRI4</fullName>
    </submittedName>
</protein>
<dbReference type="PANTHER" id="PTHR24305:SF157">
    <property type="entry name" value="N-ACETYLTRYPTOPHAN 6-HYDROXYLASE IVOC-RELATED"/>
    <property type="match status" value="1"/>
</dbReference>
<evidence type="ECO:0000256" key="3">
    <source>
        <dbReference type="ARBA" id="ARBA00022723"/>
    </source>
</evidence>
<evidence type="ECO:0000256" key="2">
    <source>
        <dbReference type="ARBA" id="ARBA00010617"/>
    </source>
</evidence>
<evidence type="ECO:0000313" key="8">
    <source>
        <dbReference type="EMBL" id="UJO13590.1"/>
    </source>
</evidence>
<evidence type="ECO:0000256" key="6">
    <source>
        <dbReference type="ARBA" id="ARBA00023033"/>
    </source>
</evidence>
<dbReference type="GeneID" id="71983313"/>
<dbReference type="AlphaFoldDB" id="A0A9Q8P4Y8"/>
<evidence type="ECO:0000313" key="9">
    <source>
        <dbReference type="Proteomes" id="UP000756132"/>
    </source>
</evidence>
<keyword evidence="6 8" id="KW-0503">Monooxygenase</keyword>
<keyword evidence="7" id="KW-0812">Transmembrane</keyword>
<dbReference type="GO" id="GO:0020037">
    <property type="term" value="F:heme binding"/>
    <property type="evidence" value="ECO:0007669"/>
    <property type="project" value="InterPro"/>
</dbReference>
<gene>
    <name evidence="8" type="ORF">CLAFUR5_03435</name>
</gene>
<reference evidence="8" key="2">
    <citation type="journal article" date="2022" name="Microb. Genom.">
        <title>A chromosome-scale genome assembly of the tomato pathogen Cladosporium fulvum reveals a compartmentalized genome architecture and the presence of a dispensable chromosome.</title>
        <authorList>
            <person name="Zaccaron A.Z."/>
            <person name="Chen L.H."/>
            <person name="Samaras A."/>
            <person name="Stergiopoulos I."/>
        </authorList>
    </citation>
    <scope>NUCLEOTIDE SEQUENCE</scope>
    <source>
        <strain evidence="8">Race5_Kim</strain>
    </source>
</reference>
<proteinExistence type="inferred from homology"/>
<evidence type="ECO:0000256" key="5">
    <source>
        <dbReference type="ARBA" id="ARBA00023004"/>
    </source>
</evidence>
<dbReference type="KEGG" id="ffu:CLAFUR5_03435"/>
<reference evidence="8" key="1">
    <citation type="submission" date="2021-12" db="EMBL/GenBank/DDBJ databases">
        <authorList>
            <person name="Zaccaron A."/>
            <person name="Stergiopoulos I."/>
        </authorList>
    </citation>
    <scope>NUCLEOTIDE SEQUENCE</scope>
    <source>
        <strain evidence="8">Race5_Kim</strain>
    </source>
</reference>
<sequence length="431" mass="48625">MDVHPTHLAVMVAGGLLAALVYTVTHRLFFHPLAKVPGPVLVGISTLYEMYYELWLPGQYHSRIRDLHAKYGPIIRPVPEEVHINDPEFLGTIYALRNRNNPNKFGLMVDQSVAGAEDFYLHKMRRDALNPYFSQKSVLSMEYLIVEKREQVTRHVESALKSGQPLNLSDVYFAFANDLVRNFCFGSNNGLMNRLPEAKVESNNLMRFLTGVKINKHFPWIGRGLSKLGGFAVPPAVMDLIEFKAAAGKDIEAVLADTHNDRKGRHSVFYELRDSETLPPEEKTLPRLQDEATILVMAGTESTAKSLGYGSFYLLHYPTTLQNLRDELHEARSRSDHDTLSLTELLQLPYLNAVILETNRLTFGVTNRMTRSSPTESLTYTASYGPNKGQTYVFPPGTEMSCITYGTHMNEELFPDPPHSTRSDGLEMVKM</sequence>
<dbReference type="Pfam" id="PF00067">
    <property type="entry name" value="p450"/>
    <property type="match status" value="1"/>
</dbReference>